<evidence type="ECO:0000313" key="2">
    <source>
        <dbReference type="EMBL" id="RDZ29491.1"/>
    </source>
</evidence>
<feature type="transmembrane region" description="Helical" evidence="1">
    <location>
        <begin position="197"/>
        <end position="217"/>
    </location>
</feature>
<keyword evidence="1" id="KW-0812">Transmembrane</keyword>
<reference evidence="2 3" key="1">
    <citation type="submission" date="2018-08" db="EMBL/GenBank/DDBJ databases">
        <title>Lysobacter sp. zong2l5, whole genome shotgun sequence.</title>
        <authorList>
            <person name="Zhang X."/>
            <person name="Feng G."/>
            <person name="Zhu H."/>
        </authorList>
    </citation>
    <scope>NUCLEOTIDE SEQUENCE [LARGE SCALE GENOMIC DNA]</scope>
    <source>
        <strain evidence="3">zong2l5</strain>
    </source>
</reference>
<dbReference type="PANTHER" id="PTHR34219:SF3">
    <property type="entry name" value="BLL7967 PROTEIN"/>
    <property type="match status" value="1"/>
</dbReference>
<dbReference type="InterPro" id="IPR005625">
    <property type="entry name" value="PepSY-ass_TM"/>
</dbReference>
<feature type="transmembrane region" description="Helical" evidence="1">
    <location>
        <begin position="337"/>
        <end position="360"/>
    </location>
</feature>
<comment type="caution">
    <text evidence="2">The sequence shown here is derived from an EMBL/GenBank/DDBJ whole genome shotgun (WGS) entry which is preliminary data.</text>
</comment>
<feature type="transmembrane region" description="Helical" evidence="1">
    <location>
        <begin position="21"/>
        <end position="48"/>
    </location>
</feature>
<feature type="transmembrane region" description="Helical" evidence="1">
    <location>
        <begin position="149"/>
        <end position="169"/>
    </location>
</feature>
<dbReference type="AlphaFoldDB" id="A0A371K6B1"/>
<name>A0A371K6B1_9GAMM</name>
<keyword evidence="1" id="KW-0472">Membrane</keyword>
<dbReference type="PANTHER" id="PTHR34219">
    <property type="entry name" value="IRON-REGULATED INNER MEMBRANE PROTEIN-RELATED"/>
    <property type="match status" value="1"/>
</dbReference>
<protein>
    <submittedName>
        <fullName evidence="2">PepSY domain-containing protein</fullName>
    </submittedName>
</protein>
<gene>
    <name evidence="2" type="ORF">DX914_10560</name>
</gene>
<keyword evidence="1" id="KW-1133">Transmembrane helix</keyword>
<proteinExistence type="predicted"/>
<organism evidence="2 3">
    <name type="scientific">Lysobacter silvisoli</name>
    <dbReference type="NCBI Taxonomy" id="2293254"/>
    <lineage>
        <taxon>Bacteria</taxon>
        <taxon>Pseudomonadati</taxon>
        <taxon>Pseudomonadota</taxon>
        <taxon>Gammaproteobacteria</taxon>
        <taxon>Lysobacterales</taxon>
        <taxon>Lysobacteraceae</taxon>
        <taxon>Lysobacter</taxon>
    </lineage>
</organism>
<dbReference type="OrthoDB" id="9776609at2"/>
<evidence type="ECO:0000313" key="3">
    <source>
        <dbReference type="Proteomes" id="UP000264492"/>
    </source>
</evidence>
<keyword evidence="3" id="KW-1185">Reference proteome</keyword>
<evidence type="ECO:0000256" key="1">
    <source>
        <dbReference type="SAM" id="Phobius"/>
    </source>
</evidence>
<dbReference type="EMBL" id="QTSU01000001">
    <property type="protein sequence ID" value="RDZ29491.1"/>
    <property type="molecule type" value="Genomic_DNA"/>
</dbReference>
<dbReference type="Pfam" id="PF03929">
    <property type="entry name" value="PepSY_TM"/>
    <property type="match status" value="1"/>
</dbReference>
<sequence length="375" mass="40927">MPSMTSRQAPHPIKRRLRAALKWLHLWLGLSVGLVFAIVALSGTVLAFQREILAWSQPQLTAAPLPAPAQREAALARIVADWQALGLSSLDLPTAQLPVWQGYFPDGERRYFGGASGELLLVRNKGNDWVLWLRDLHTHLLAGKAGEQVLGVVGLIALFLLLSGLYLWWPRLSALGASLRWYRGPPTRRWFSWHRSAGALLLPLTLLAVLTGVGMVYDGAARSLLRTALGDGPDARKPPKLAARDATIDWAAVLRAADGRLPGAQLRRIGLPKGDSGLVTVRLRAAGEWHPVGRSMVWLDPYRAQVLGVHDATAQDAGARASEALYPLHGGFVGGRLWQWGVAFTGLVPAFLLVTGFLFWRRRTAPRRPLPATSG</sequence>
<accession>A0A371K6B1</accession>
<dbReference type="Proteomes" id="UP000264492">
    <property type="component" value="Unassembled WGS sequence"/>
</dbReference>